<evidence type="ECO:0000313" key="5">
    <source>
        <dbReference type="Proteomes" id="UP000315522"/>
    </source>
</evidence>
<evidence type="ECO:0000256" key="3">
    <source>
        <dbReference type="SAM" id="MobiDB-lite"/>
    </source>
</evidence>
<dbReference type="SUPFAM" id="SSF48452">
    <property type="entry name" value="TPR-like"/>
    <property type="match status" value="3"/>
</dbReference>
<gene>
    <name evidence="4" type="primary">nphp3_1</name>
    <name evidence="4" type="ORF">LAWI1_G002022</name>
</gene>
<comment type="caution">
    <text evidence="4">The sequence shown here is derived from an EMBL/GenBank/DDBJ whole genome shotgun (WGS) entry which is preliminary data.</text>
</comment>
<dbReference type="Pfam" id="PF13424">
    <property type="entry name" value="TPR_12"/>
    <property type="match status" value="1"/>
</dbReference>
<dbReference type="InterPro" id="IPR019734">
    <property type="entry name" value="TPR_rpt"/>
</dbReference>
<dbReference type="SMART" id="SM00028">
    <property type="entry name" value="TPR"/>
    <property type="match status" value="7"/>
</dbReference>
<protein>
    <submittedName>
        <fullName evidence="4">Nephrocystin</fullName>
    </submittedName>
</protein>
<dbReference type="PANTHER" id="PTHR45641:SF19">
    <property type="entry name" value="NEPHROCYSTIN-3"/>
    <property type="match status" value="1"/>
</dbReference>
<dbReference type="PANTHER" id="PTHR45641">
    <property type="entry name" value="TETRATRICOPEPTIDE REPEAT PROTEIN (AFU_ORTHOLOGUE AFUA_6G03870)"/>
    <property type="match status" value="1"/>
</dbReference>
<keyword evidence="5" id="KW-1185">Reference proteome</keyword>
<evidence type="ECO:0000313" key="4">
    <source>
        <dbReference type="EMBL" id="TVY92170.1"/>
    </source>
</evidence>
<evidence type="ECO:0000256" key="2">
    <source>
        <dbReference type="ARBA" id="ARBA00022803"/>
    </source>
</evidence>
<keyword evidence="1" id="KW-0677">Repeat</keyword>
<dbReference type="Gene3D" id="1.25.40.10">
    <property type="entry name" value="Tetratricopeptide repeat domain"/>
    <property type="match status" value="2"/>
</dbReference>
<reference evidence="4 5" key="1">
    <citation type="submission" date="2018-05" db="EMBL/GenBank/DDBJ databases">
        <title>Genome sequencing and assembly of the regulated plant pathogen Lachnellula willkommii and related sister species for the development of diagnostic species identification markers.</title>
        <authorList>
            <person name="Giroux E."/>
            <person name="Bilodeau G."/>
        </authorList>
    </citation>
    <scope>NUCLEOTIDE SEQUENCE [LARGE SCALE GENOMIC DNA]</scope>
    <source>
        <strain evidence="4 5">CBS 172.35</strain>
    </source>
</reference>
<dbReference type="Proteomes" id="UP000315522">
    <property type="component" value="Unassembled WGS sequence"/>
</dbReference>
<feature type="region of interest" description="Disordered" evidence="3">
    <location>
        <begin position="684"/>
        <end position="720"/>
    </location>
</feature>
<organism evidence="4 5">
    <name type="scientific">Lachnellula willkommii</name>
    <dbReference type="NCBI Taxonomy" id="215461"/>
    <lineage>
        <taxon>Eukaryota</taxon>
        <taxon>Fungi</taxon>
        <taxon>Dikarya</taxon>
        <taxon>Ascomycota</taxon>
        <taxon>Pezizomycotina</taxon>
        <taxon>Leotiomycetes</taxon>
        <taxon>Helotiales</taxon>
        <taxon>Lachnaceae</taxon>
        <taxon>Lachnellula</taxon>
    </lineage>
</organism>
<feature type="compositionally biased region" description="Basic and acidic residues" evidence="3">
    <location>
        <begin position="699"/>
        <end position="714"/>
    </location>
</feature>
<evidence type="ECO:0000256" key="1">
    <source>
        <dbReference type="ARBA" id="ARBA00022737"/>
    </source>
</evidence>
<sequence length="720" mass="80773">MKRLGHVLSVSDMTRAEALKLLFQISEAEESDANSKEALKIVKRLGLHALAIDQAGAYIRSRNLELGLYLDRYNRRRKKVLQELPEEWEYRKKSEDDPNKETELSVFTTWDLSFSQISGNEEERKDKERILTLSGFFHNDDIKETLFKAYASENDSWLSSCRQDDEFDVLEFQDILKELHKLSLLQSFQVNSTGSSFSLHPLIQDWVKLRVGLKAQKEYTIEATAMLCSYLQSICNETGGFFTGSFEESQILVDHVATTISNRKDFHIDQLCFLVYDEVLRSFLCGHGPPSRPELKTLWGEKHPHTIKAMKELAVCYSMFDEWDEAESLHKKAFSLSQGLLGVESHEILGYLSDLANCLLLQGKNDEAERLLQPQIPAAEETLGRRHEYVLSLKTALGNSLRNQGQYDKAEVLCRDVLAAQRETVGDAHGDTLITSKSLSLLLLLQGKLEEAETLYRQCLTFSTELLGEDDPRTCRIMYDLGSVIVRKNSDISEAEKLLKQAFHGQDSALGWHPETLASLSGLGVALDKKGDLKAAEKAFGLLIERHELAAGPNRGVTLEHMFRRGRLLKKMGDLSAAEEIFKLLISRQESALGPDHCDTLKSLFVLGITLCEKDDLNAAMKTMRLYLKRRDSKDPISGRNDPERLQALFVIGAILQHKGDSGEAEEIFSSLISLVQDGTGNEAAMKDNPLGLGSRQKGTQDSDVAKFTSRDELGSSTGS</sequence>
<accession>A0A559MGT4</accession>
<dbReference type="AlphaFoldDB" id="A0A559MGT4"/>
<keyword evidence="2" id="KW-0802">TPR repeat</keyword>
<dbReference type="InterPro" id="IPR011990">
    <property type="entry name" value="TPR-like_helical_dom_sf"/>
</dbReference>
<name>A0A559MGT4_9HELO</name>
<proteinExistence type="predicted"/>
<dbReference type="Pfam" id="PF13374">
    <property type="entry name" value="TPR_10"/>
    <property type="match status" value="2"/>
</dbReference>
<dbReference type="EMBL" id="QGML01000373">
    <property type="protein sequence ID" value="TVY92170.1"/>
    <property type="molecule type" value="Genomic_DNA"/>
</dbReference>